<dbReference type="GO" id="GO:0004725">
    <property type="term" value="F:protein tyrosine phosphatase activity"/>
    <property type="evidence" value="ECO:0007669"/>
    <property type="project" value="UniProtKB-EC"/>
</dbReference>
<dbReference type="Gene3D" id="3.90.190.10">
    <property type="entry name" value="Protein tyrosine phosphatase superfamily"/>
    <property type="match status" value="1"/>
</dbReference>
<evidence type="ECO:0000256" key="2">
    <source>
        <dbReference type="ARBA" id="ARBA00013064"/>
    </source>
</evidence>
<evidence type="ECO:0000313" key="9">
    <source>
        <dbReference type="Proteomes" id="UP000654075"/>
    </source>
</evidence>
<gene>
    <name evidence="6" type="ORF">PGLA1383_LOCUS14518</name>
    <name evidence="7" type="ORF">PGLA2088_LOCUS6684</name>
</gene>
<dbReference type="PROSITE" id="PS50056">
    <property type="entry name" value="TYR_PHOSPHATASE_2"/>
    <property type="match status" value="1"/>
</dbReference>
<dbReference type="Proteomes" id="UP000626109">
    <property type="component" value="Unassembled WGS sequence"/>
</dbReference>
<dbReference type="Pfam" id="PF00782">
    <property type="entry name" value="DSPc"/>
    <property type="match status" value="1"/>
</dbReference>
<keyword evidence="9" id="KW-1185">Reference proteome</keyword>
<evidence type="ECO:0000256" key="3">
    <source>
        <dbReference type="ARBA" id="ARBA00022801"/>
    </source>
</evidence>
<dbReference type="InterPro" id="IPR000387">
    <property type="entry name" value="Tyr_Pase_dom"/>
</dbReference>
<dbReference type="GO" id="GO:0043409">
    <property type="term" value="P:negative regulation of MAPK cascade"/>
    <property type="evidence" value="ECO:0007669"/>
    <property type="project" value="TreeGrafter"/>
</dbReference>
<dbReference type="CDD" id="cd14498">
    <property type="entry name" value="DSP"/>
    <property type="match status" value="1"/>
</dbReference>
<feature type="domain" description="Tyrosine specific protein phosphatases" evidence="5">
    <location>
        <begin position="115"/>
        <end position="161"/>
    </location>
</feature>
<evidence type="ECO:0000313" key="8">
    <source>
        <dbReference type="Proteomes" id="UP000626109"/>
    </source>
</evidence>
<evidence type="ECO:0000259" key="5">
    <source>
        <dbReference type="PROSITE" id="PS50056"/>
    </source>
</evidence>
<dbReference type="InterPro" id="IPR000340">
    <property type="entry name" value="Dual-sp_phosphatase_cat-dom"/>
</dbReference>
<keyword evidence="4" id="KW-0904">Protein phosphatase</keyword>
<sequence length="199" mass="22210">MTQLPNYDLEAQKLFALLGLAPSGAASEESSRQRQYRDLDAVWQHPTTGARVFIGNQTACSNRDILRRSNITCIVNCTTDMPLIFQGRDPSIAYFRFDIYKFMSLLDLSTHRGVLEFFQPVFDWIDAKVNAGESVLVHCLAGAHRAGTTGVAYTMHAANLDHRTASGLETGHAQCFEFFPTTKNTLHSNVVFDAIFIFV</sequence>
<dbReference type="EC" id="3.1.3.48" evidence="2"/>
<comment type="similarity">
    <text evidence="1">Belongs to the protein-tyrosine phosphatase family. Non-receptor class dual specificity subfamily.</text>
</comment>
<dbReference type="AlphaFoldDB" id="A0A813IEV0"/>
<reference evidence="7" key="1">
    <citation type="submission" date="2021-02" db="EMBL/GenBank/DDBJ databases">
        <authorList>
            <person name="Dougan E. K."/>
            <person name="Rhodes N."/>
            <person name="Thang M."/>
            <person name="Chan C."/>
        </authorList>
    </citation>
    <scope>NUCLEOTIDE SEQUENCE</scope>
</reference>
<name>A0A813IEV0_POLGL</name>
<evidence type="ECO:0000313" key="7">
    <source>
        <dbReference type="EMBL" id="CAE8648576.1"/>
    </source>
</evidence>
<evidence type="ECO:0000256" key="1">
    <source>
        <dbReference type="ARBA" id="ARBA00008601"/>
    </source>
</evidence>
<dbReference type="Proteomes" id="UP000654075">
    <property type="component" value="Unassembled WGS sequence"/>
</dbReference>
<keyword evidence="3" id="KW-0378">Hydrolase</keyword>
<accession>A0A813IEV0</accession>
<dbReference type="EMBL" id="CAJNNW010006719">
    <property type="protein sequence ID" value="CAE8648576.1"/>
    <property type="molecule type" value="Genomic_DNA"/>
</dbReference>
<comment type="caution">
    <text evidence="7">The sequence shown here is derived from an EMBL/GenBank/DDBJ whole genome shotgun (WGS) entry which is preliminary data.</text>
</comment>
<dbReference type="GO" id="GO:0005737">
    <property type="term" value="C:cytoplasm"/>
    <property type="evidence" value="ECO:0007669"/>
    <property type="project" value="TreeGrafter"/>
</dbReference>
<protein>
    <recommendedName>
        <fullName evidence="2">protein-tyrosine-phosphatase</fullName>
        <ecNumber evidence="2">3.1.3.48</ecNumber>
    </recommendedName>
</protein>
<dbReference type="EMBL" id="CAJNNV010008304">
    <property type="protein sequence ID" value="CAE8596045.1"/>
    <property type="molecule type" value="Genomic_DNA"/>
</dbReference>
<dbReference type="SUPFAM" id="SSF52799">
    <property type="entry name" value="(Phosphotyrosine protein) phosphatases II"/>
    <property type="match status" value="1"/>
</dbReference>
<dbReference type="OrthoDB" id="10252009at2759"/>
<dbReference type="PANTHER" id="PTHR10159">
    <property type="entry name" value="DUAL SPECIFICITY PROTEIN PHOSPHATASE"/>
    <property type="match status" value="1"/>
</dbReference>
<evidence type="ECO:0000313" key="6">
    <source>
        <dbReference type="EMBL" id="CAE8596045.1"/>
    </source>
</evidence>
<dbReference type="PANTHER" id="PTHR10159:SF519">
    <property type="entry name" value="DUAL SPECIFICITY PROTEIN PHOSPHATASE MPK3"/>
    <property type="match status" value="1"/>
</dbReference>
<dbReference type="InterPro" id="IPR029021">
    <property type="entry name" value="Prot-tyrosine_phosphatase-like"/>
</dbReference>
<organism evidence="7 8">
    <name type="scientific">Polarella glacialis</name>
    <name type="common">Dinoflagellate</name>
    <dbReference type="NCBI Taxonomy" id="89957"/>
    <lineage>
        <taxon>Eukaryota</taxon>
        <taxon>Sar</taxon>
        <taxon>Alveolata</taxon>
        <taxon>Dinophyceae</taxon>
        <taxon>Suessiales</taxon>
        <taxon>Suessiaceae</taxon>
        <taxon>Polarella</taxon>
    </lineage>
</organism>
<proteinExistence type="inferred from homology"/>
<evidence type="ECO:0000256" key="4">
    <source>
        <dbReference type="ARBA" id="ARBA00022912"/>
    </source>
</evidence>